<dbReference type="RefSeq" id="WP_006971781.1">
    <property type="nucleotide sequence ID" value="NZ_ABCS01000023.1"/>
</dbReference>
<name>A6G4Y2_9BACT</name>
<evidence type="ECO:0000313" key="2">
    <source>
        <dbReference type="Proteomes" id="UP000005801"/>
    </source>
</evidence>
<keyword evidence="2" id="KW-1185">Reference proteome</keyword>
<dbReference type="PROSITE" id="PS51257">
    <property type="entry name" value="PROKAR_LIPOPROTEIN"/>
    <property type="match status" value="1"/>
</dbReference>
<dbReference type="EMBL" id="ABCS01000023">
    <property type="protein sequence ID" value="EDM79074.1"/>
    <property type="molecule type" value="Genomic_DNA"/>
</dbReference>
<evidence type="ECO:0000313" key="1">
    <source>
        <dbReference type="EMBL" id="EDM79074.1"/>
    </source>
</evidence>
<gene>
    <name evidence="1" type="ORF">PPSIR1_10740</name>
</gene>
<proteinExistence type="predicted"/>
<accession>A6G4Y2</accession>
<sequence length="254" mass="27107">MRHGWSVLGLILAVGCGPDSVDADTDSGSGADELGDAGCDYEDFEVPPLDEPDACASYFGDPPLAFDPRDIPLEIVNARDEAVLIYEQGSGCQHAPRWFSLTGSYAGREVWLPLTNCETQWPSCATYSEDPPTCLLCQTFHAPIYIEPGGRFSTTWRAAAALDLELPASCNVAGEATSCWAPTPLPPETYSLEALGQPASECDLVNCSCTPDADGSCPVDLGLDGDYAVVFDELSLSASLEWSSTCNSISLRFE</sequence>
<dbReference type="Proteomes" id="UP000005801">
    <property type="component" value="Unassembled WGS sequence"/>
</dbReference>
<dbReference type="OrthoDB" id="5532877at2"/>
<organism evidence="1 2">
    <name type="scientific">Plesiocystis pacifica SIR-1</name>
    <dbReference type="NCBI Taxonomy" id="391625"/>
    <lineage>
        <taxon>Bacteria</taxon>
        <taxon>Pseudomonadati</taxon>
        <taxon>Myxococcota</taxon>
        <taxon>Polyangia</taxon>
        <taxon>Nannocystales</taxon>
        <taxon>Nannocystaceae</taxon>
        <taxon>Plesiocystis</taxon>
    </lineage>
</organism>
<protein>
    <recommendedName>
        <fullName evidence="3">Lipoprotein</fullName>
    </recommendedName>
</protein>
<dbReference type="AlphaFoldDB" id="A6G4Y2"/>
<dbReference type="STRING" id="391625.PPSIR1_10740"/>
<comment type="caution">
    <text evidence="1">The sequence shown here is derived from an EMBL/GenBank/DDBJ whole genome shotgun (WGS) entry which is preliminary data.</text>
</comment>
<evidence type="ECO:0008006" key="3">
    <source>
        <dbReference type="Google" id="ProtNLM"/>
    </source>
</evidence>
<reference evidence="1 2" key="1">
    <citation type="submission" date="2007-06" db="EMBL/GenBank/DDBJ databases">
        <authorList>
            <person name="Shimkets L."/>
            <person name="Ferriera S."/>
            <person name="Johnson J."/>
            <person name="Kravitz S."/>
            <person name="Beeson K."/>
            <person name="Sutton G."/>
            <person name="Rogers Y.-H."/>
            <person name="Friedman R."/>
            <person name="Frazier M."/>
            <person name="Venter J.C."/>
        </authorList>
    </citation>
    <scope>NUCLEOTIDE SEQUENCE [LARGE SCALE GENOMIC DNA]</scope>
    <source>
        <strain evidence="1 2">SIR-1</strain>
    </source>
</reference>